<gene>
    <name evidence="1" type="ORF">NC653_025202</name>
</gene>
<evidence type="ECO:0000313" key="1">
    <source>
        <dbReference type="EMBL" id="KAJ6982023.1"/>
    </source>
</evidence>
<comment type="caution">
    <text evidence="1">The sequence shown here is derived from an EMBL/GenBank/DDBJ whole genome shotgun (WGS) entry which is preliminary data.</text>
</comment>
<reference evidence="1" key="1">
    <citation type="journal article" date="2023" name="Mol. Ecol. Resour.">
        <title>Chromosome-level genome assembly of a triploid poplar Populus alba 'Berolinensis'.</title>
        <authorList>
            <person name="Chen S."/>
            <person name="Yu Y."/>
            <person name="Wang X."/>
            <person name="Wang S."/>
            <person name="Zhang T."/>
            <person name="Zhou Y."/>
            <person name="He R."/>
            <person name="Meng N."/>
            <person name="Wang Y."/>
            <person name="Liu W."/>
            <person name="Liu Z."/>
            <person name="Liu J."/>
            <person name="Guo Q."/>
            <person name="Huang H."/>
            <person name="Sederoff R.R."/>
            <person name="Wang G."/>
            <person name="Qu G."/>
            <person name="Chen S."/>
        </authorList>
    </citation>
    <scope>NUCLEOTIDE SEQUENCE</scope>
    <source>
        <strain evidence="1">SC-2020</strain>
    </source>
</reference>
<dbReference type="Proteomes" id="UP001164929">
    <property type="component" value="Chromosome 10"/>
</dbReference>
<organism evidence="1 2">
    <name type="scientific">Populus alba x Populus x berolinensis</name>
    <dbReference type="NCBI Taxonomy" id="444605"/>
    <lineage>
        <taxon>Eukaryota</taxon>
        <taxon>Viridiplantae</taxon>
        <taxon>Streptophyta</taxon>
        <taxon>Embryophyta</taxon>
        <taxon>Tracheophyta</taxon>
        <taxon>Spermatophyta</taxon>
        <taxon>Magnoliopsida</taxon>
        <taxon>eudicotyledons</taxon>
        <taxon>Gunneridae</taxon>
        <taxon>Pentapetalae</taxon>
        <taxon>rosids</taxon>
        <taxon>fabids</taxon>
        <taxon>Malpighiales</taxon>
        <taxon>Salicaceae</taxon>
        <taxon>Saliceae</taxon>
        <taxon>Populus</taxon>
    </lineage>
</organism>
<protein>
    <submittedName>
        <fullName evidence="1">Uncharacterized protein</fullName>
    </submittedName>
</protein>
<evidence type="ECO:0000313" key="2">
    <source>
        <dbReference type="Proteomes" id="UP001164929"/>
    </source>
</evidence>
<sequence length="69" mass="7949">MGVNLRPKEPRCRWVQYHTELSATGLVDSMLCLPGPLINLIPSINPKNNDQEKILAKRWKTKTLEEEFS</sequence>
<proteinExistence type="predicted"/>
<dbReference type="EMBL" id="JAQIZT010000010">
    <property type="protein sequence ID" value="KAJ6982023.1"/>
    <property type="molecule type" value="Genomic_DNA"/>
</dbReference>
<name>A0AAD6MAM2_9ROSI</name>
<accession>A0AAD6MAM2</accession>
<dbReference type="AlphaFoldDB" id="A0AAD6MAM2"/>
<keyword evidence="2" id="KW-1185">Reference proteome</keyword>